<name>A0A7W5V5M3_9ACTN</name>
<organism evidence="3 4">
    <name type="scientific">Nonomuraea dietziae</name>
    <dbReference type="NCBI Taxonomy" id="65515"/>
    <lineage>
        <taxon>Bacteria</taxon>
        <taxon>Bacillati</taxon>
        <taxon>Actinomycetota</taxon>
        <taxon>Actinomycetes</taxon>
        <taxon>Streptosporangiales</taxon>
        <taxon>Streptosporangiaceae</taxon>
        <taxon>Nonomuraea</taxon>
    </lineage>
</organism>
<feature type="compositionally biased region" description="Low complexity" evidence="1">
    <location>
        <begin position="40"/>
        <end position="51"/>
    </location>
</feature>
<comment type="caution">
    <text evidence="3">The sequence shown here is derived from an EMBL/GenBank/DDBJ whole genome shotgun (WGS) entry which is preliminary data.</text>
</comment>
<feature type="signal peptide" evidence="2">
    <location>
        <begin position="1"/>
        <end position="32"/>
    </location>
</feature>
<keyword evidence="2" id="KW-0732">Signal</keyword>
<evidence type="ECO:0000313" key="3">
    <source>
        <dbReference type="EMBL" id="MBB3725440.1"/>
    </source>
</evidence>
<feature type="chain" id="PRO_5031063866" description="DUF3558 domain-containing protein" evidence="2">
    <location>
        <begin position="33"/>
        <end position="242"/>
    </location>
</feature>
<evidence type="ECO:0008006" key="5">
    <source>
        <dbReference type="Google" id="ProtNLM"/>
    </source>
</evidence>
<sequence>MAKRLRVALGAMVVAGMAAGCGALPLAQPAPAGSPPQASPSPAKAAPSRKAVPSEKAVEAAAFEVPADPCRVLTARTRSRLGMAKSVKDKYDVACKWANDPGDAPPFRFRDLKVTYDAGFKGMTSTEQDARRSFASKRRNDYRQPSVFGGAPSVKGTIGQVGSAKAGEHFDEGYYVYYVYQVGGAKRGEGRAVLRKGNVVVTINASGADVPGRRVRDGRPLGNYAVQAMIDAVAGQVIAAVR</sequence>
<reference evidence="3 4" key="1">
    <citation type="submission" date="2020-08" db="EMBL/GenBank/DDBJ databases">
        <title>Sequencing the genomes of 1000 actinobacteria strains.</title>
        <authorList>
            <person name="Klenk H.-P."/>
        </authorList>
    </citation>
    <scope>NUCLEOTIDE SEQUENCE [LARGE SCALE GENOMIC DNA]</scope>
    <source>
        <strain evidence="3 4">DSM 44320</strain>
    </source>
</reference>
<dbReference type="EMBL" id="JACIBV010000001">
    <property type="protein sequence ID" value="MBB3725440.1"/>
    <property type="molecule type" value="Genomic_DNA"/>
</dbReference>
<dbReference type="PROSITE" id="PS51257">
    <property type="entry name" value="PROKAR_LIPOPROTEIN"/>
    <property type="match status" value="1"/>
</dbReference>
<gene>
    <name evidence="3" type="ORF">FHR33_001300</name>
</gene>
<protein>
    <recommendedName>
        <fullName evidence="5">DUF3558 domain-containing protein</fullName>
    </recommendedName>
</protein>
<evidence type="ECO:0000313" key="4">
    <source>
        <dbReference type="Proteomes" id="UP000579945"/>
    </source>
</evidence>
<dbReference type="AlphaFoldDB" id="A0A7W5V5M3"/>
<dbReference type="Proteomes" id="UP000579945">
    <property type="component" value="Unassembled WGS sequence"/>
</dbReference>
<keyword evidence="4" id="KW-1185">Reference proteome</keyword>
<evidence type="ECO:0000256" key="1">
    <source>
        <dbReference type="SAM" id="MobiDB-lite"/>
    </source>
</evidence>
<proteinExistence type="predicted"/>
<evidence type="ECO:0000256" key="2">
    <source>
        <dbReference type="SAM" id="SignalP"/>
    </source>
</evidence>
<accession>A0A7W5V5M3</accession>
<dbReference type="GeneID" id="95387865"/>
<feature type="region of interest" description="Disordered" evidence="1">
    <location>
        <begin position="29"/>
        <end position="52"/>
    </location>
</feature>
<dbReference type="RefSeq" id="WP_183644781.1">
    <property type="nucleotide sequence ID" value="NZ_JACIBV010000001.1"/>
</dbReference>